<reference evidence="1 2" key="1">
    <citation type="submission" date="2016-10" db="EMBL/GenBank/DDBJ databases">
        <title>Comparative genome analysis of multiple Pseudomonas spp. focuses on biocontrol and plant growth promoting traits.</title>
        <authorList>
            <person name="Tao X.-Y."/>
            <person name="Taylor C.G."/>
        </authorList>
    </citation>
    <scope>NUCLEOTIDE SEQUENCE [LARGE SCALE GENOMIC DNA]</scope>
    <source>
        <strain evidence="1 2">24D3</strain>
    </source>
</reference>
<evidence type="ECO:0008006" key="3">
    <source>
        <dbReference type="Google" id="ProtNLM"/>
    </source>
</evidence>
<dbReference type="EMBL" id="MOBU01000013">
    <property type="protein sequence ID" value="RON66214.1"/>
    <property type="molecule type" value="Genomic_DNA"/>
</dbReference>
<name>A0A423LD20_PSEFL</name>
<evidence type="ECO:0000313" key="2">
    <source>
        <dbReference type="Proteomes" id="UP000285757"/>
    </source>
</evidence>
<dbReference type="RefSeq" id="WP_123533609.1">
    <property type="nucleotide sequence ID" value="NZ_MOBU01000013.1"/>
</dbReference>
<comment type="caution">
    <text evidence="1">The sequence shown here is derived from an EMBL/GenBank/DDBJ whole genome shotgun (WGS) entry which is preliminary data.</text>
</comment>
<evidence type="ECO:0000313" key="1">
    <source>
        <dbReference type="EMBL" id="RON66214.1"/>
    </source>
</evidence>
<proteinExistence type="predicted"/>
<dbReference type="PROSITE" id="PS51257">
    <property type="entry name" value="PROKAR_LIPOPROTEIN"/>
    <property type="match status" value="1"/>
</dbReference>
<sequence>MKLFMVVFLCVLAGCSARYKEPDEFNIQQATIDGAGTASKLQALYNDTRIDCGGPRRPAFLCSGIIGRATVKSTAYHVWNPSPTSVSRGGVSWSWLRRDSTFRTFLYNNGYFTYPIFDSPADKIDIDVFCVFPLNAGTNGRTENGCGNVPSQPLTSRPCHLSGITTAQQWLSNYRTNNAQCGFNVRETTSGNHSASAYIEGIRAMALLGATSFQGWNEIVSGIWPQNIHRTVPLWAFFYTGSGLSDAQYNQRDFYNASRGIVAPIIRVTMPATQGGSASFQFFSGEQVVGRWQPTEPAKADYAKAL</sequence>
<protein>
    <recommendedName>
        <fullName evidence="3">Halovibrin HvnC</fullName>
    </recommendedName>
</protein>
<dbReference type="Proteomes" id="UP000285757">
    <property type="component" value="Unassembled WGS sequence"/>
</dbReference>
<gene>
    <name evidence="1" type="ORF">BK671_17050</name>
</gene>
<dbReference type="AlphaFoldDB" id="A0A423LD20"/>
<organism evidence="1 2">
    <name type="scientific">Pseudomonas fluorescens</name>
    <dbReference type="NCBI Taxonomy" id="294"/>
    <lineage>
        <taxon>Bacteria</taxon>
        <taxon>Pseudomonadati</taxon>
        <taxon>Pseudomonadota</taxon>
        <taxon>Gammaproteobacteria</taxon>
        <taxon>Pseudomonadales</taxon>
        <taxon>Pseudomonadaceae</taxon>
        <taxon>Pseudomonas</taxon>
    </lineage>
</organism>
<accession>A0A423LD20</accession>